<keyword evidence="3" id="KW-0648">Protein biosynthesis</keyword>
<dbReference type="RefSeq" id="WP_134258754.1">
    <property type="nucleotide sequence ID" value="NZ_LDIM01000006.1"/>
</dbReference>
<dbReference type="Proteomes" id="UP000298210">
    <property type="component" value="Unassembled WGS sequence"/>
</dbReference>
<gene>
    <name evidence="3" type="ORF">E2L03_06555</name>
</gene>
<feature type="domain" description="Rolling Circle replication initiation protein N-terminal" evidence="2">
    <location>
        <begin position="31"/>
        <end position="120"/>
    </location>
</feature>
<accession>A0A4Y7WKX1</accession>
<evidence type="ECO:0000313" key="4">
    <source>
        <dbReference type="Proteomes" id="UP000298210"/>
    </source>
</evidence>
<sequence length="353" mass="40914">MTTSKHQPPLANRGVVIVEKEPKEVQNPLTAMVDYLRVSFKTHDVDFILEHIVHLKKAYMQEKESGFYGYIGTYQLDHIKVFYSKEGDNRGVLVEMSGQGCRQFESFLDARKKTWFDFFKDCINHGGKFSRFDLAIDDRETYFEIPMLLEKVKKGEAISRFRKSDFNGSLDIADGSNGGTTLYFGSKKSEAYLCFYEKNHEQADKYNISLEDIGDWNRYELRLKNDRAQGAVQSLIQSQDLLDIAMQIINNYIRFVDADEDASREKWKTSRFWKVFIGDVGKLSLFMQPEDDFYEKSRRWLQNSCAPTMKMVLEADQVLGRQDLSDMVVNAELSDKQEKMLDVLLASPQDMVC</sequence>
<proteinExistence type="predicted"/>
<dbReference type="InterPro" id="IPR040819">
    <property type="entry name" value="Rol_Rep_N"/>
</dbReference>
<name>A0A4Y7WKX1_9BACI</name>
<evidence type="ECO:0000313" key="3">
    <source>
        <dbReference type="EMBL" id="TES49140.1"/>
    </source>
</evidence>
<keyword evidence="3" id="KW-0396">Initiation factor</keyword>
<reference evidence="3 4" key="1">
    <citation type="submission" date="2019-03" db="EMBL/GenBank/DDBJ databases">
        <authorList>
            <person name="Liu G."/>
        </authorList>
    </citation>
    <scope>NUCLEOTIDE SEQUENCE [LARGE SCALE GENOMIC DNA]</scope>
    <source>
        <strain evidence="3 4">DSM 19099</strain>
    </source>
</reference>
<dbReference type="EMBL" id="SNUX01000002">
    <property type="protein sequence ID" value="TES49140.1"/>
    <property type="molecule type" value="Genomic_DNA"/>
</dbReference>
<feature type="domain" description="Replication initiation protein-like C-terminal" evidence="1">
    <location>
        <begin position="127"/>
        <end position="328"/>
    </location>
</feature>
<dbReference type="Pfam" id="PF18106">
    <property type="entry name" value="Rol_Rep_N"/>
    <property type="match status" value="1"/>
</dbReference>
<dbReference type="AlphaFoldDB" id="A0A4Y7WKX1"/>
<comment type="caution">
    <text evidence="3">The sequence shown here is derived from an EMBL/GenBank/DDBJ whole genome shotgun (WGS) entry which is preliminary data.</text>
</comment>
<dbReference type="InterPro" id="IPR003491">
    <property type="entry name" value="REP-like_C"/>
</dbReference>
<evidence type="ECO:0000259" key="2">
    <source>
        <dbReference type="Pfam" id="PF18106"/>
    </source>
</evidence>
<organism evidence="3 4">
    <name type="scientific">Shouchella lehensis</name>
    <dbReference type="NCBI Taxonomy" id="300825"/>
    <lineage>
        <taxon>Bacteria</taxon>
        <taxon>Bacillati</taxon>
        <taxon>Bacillota</taxon>
        <taxon>Bacilli</taxon>
        <taxon>Bacillales</taxon>
        <taxon>Bacillaceae</taxon>
        <taxon>Shouchella</taxon>
    </lineage>
</organism>
<dbReference type="Pfam" id="PF02486">
    <property type="entry name" value="Rep_trans"/>
    <property type="match status" value="1"/>
</dbReference>
<evidence type="ECO:0000259" key="1">
    <source>
        <dbReference type="Pfam" id="PF02486"/>
    </source>
</evidence>
<protein>
    <submittedName>
        <fullName evidence="3">Replication initiation factor domain-containing protein</fullName>
    </submittedName>
</protein>
<dbReference type="GO" id="GO:0003743">
    <property type="term" value="F:translation initiation factor activity"/>
    <property type="evidence" value="ECO:0007669"/>
    <property type="project" value="UniProtKB-KW"/>
</dbReference>